<keyword evidence="3" id="KW-1185">Reference proteome</keyword>
<evidence type="ECO:0000313" key="2">
    <source>
        <dbReference type="EMBL" id="KAL3509942.1"/>
    </source>
</evidence>
<dbReference type="EMBL" id="JBJUIK010000012">
    <property type="protein sequence ID" value="KAL3509942.1"/>
    <property type="molecule type" value="Genomic_DNA"/>
</dbReference>
<comment type="caution">
    <text evidence="2">The sequence shown here is derived from an EMBL/GenBank/DDBJ whole genome shotgun (WGS) entry which is preliminary data.</text>
</comment>
<organism evidence="2 3">
    <name type="scientific">Cinchona calisaya</name>
    <dbReference type="NCBI Taxonomy" id="153742"/>
    <lineage>
        <taxon>Eukaryota</taxon>
        <taxon>Viridiplantae</taxon>
        <taxon>Streptophyta</taxon>
        <taxon>Embryophyta</taxon>
        <taxon>Tracheophyta</taxon>
        <taxon>Spermatophyta</taxon>
        <taxon>Magnoliopsida</taxon>
        <taxon>eudicotyledons</taxon>
        <taxon>Gunneridae</taxon>
        <taxon>Pentapetalae</taxon>
        <taxon>asterids</taxon>
        <taxon>lamiids</taxon>
        <taxon>Gentianales</taxon>
        <taxon>Rubiaceae</taxon>
        <taxon>Cinchonoideae</taxon>
        <taxon>Cinchoneae</taxon>
        <taxon>Cinchona</taxon>
    </lineage>
</organism>
<dbReference type="Proteomes" id="UP001630127">
    <property type="component" value="Unassembled WGS sequence"/>
</dbReference>
<proteinExistence type="predicted"/>
<name>A0ABD2YVU0_9GENT</name>
<evidence type="ECO:0008006" key="4">
    <source>
        <dbReference type="Google" id="ProtNLM"/>
    </source>
</evidence>
<sequence>MKMICGLPITGMPHEEFIPSNHQLQVTDEEGKRLYPMTVSKLLFIHTELCVLFNESKVSWSKWIDYFHRGWIIFGASGKITSHMRPKQDEKIFSLPLQASETATLVVFITLWLSRFLFPTRSHVVRLETFVMACKMTQGSKISLAPVTIDFVYRVLDNDLESFVLQRNNYDISHLAVAQRRLFCNNTHARFFIPFQDRILSSNEPIYVIREIKEIPARSLKEAVKLADCGNTTDPNSPNFANAQNGNNLSNATFFQGAKKISSQEEFVKDVDHEGVEVLSHKLSDHLKTLQDLNSQLQDSCEQLQEHENQKTVLQKEKARIEAEML</sequence>
<evidence type="ECO:0000313" key="3">
    <source>
        <dbReference type="Proteomes" id="UP001630127"/>
    </source>
</evidence>
<feature type="coiled-coil region" evidence="1">
    <location>
        <begin position="287"/>
        <end position="324"/>
    </location>
</feature>
<gene>
    <name evidence="2" type="ORF">ACH5RR_029343</name>
</gene>
<protein>
    <recommendedName>
        <fullName evidence="4">Aminotransferase-like plant mobile domain-containing protein</fullName>
    </recommendedName>
</protein>
<dbReference type="AlphaFoldDB" id="A0ABD2YVU0"/>
<keyword evidence="1" id="KW-0175">Coiled coil</keyword>
<reference evidence="2 3" key="1">
    <citation type="submission" date="2024-11" db="EMBL/GenBank/DDBJ databases">
        <title>A near-complete genome assembly of Cinchona calisaya.</title>
        <authorList>
            <person name="Lian D.C."/>
            <person name="Zhao X.W."/>
            <person name="Wei L."/>
        </authorList>
    </citation>
    <scope>NUCLEOTIDE SEQUENCE [LARGE SCALE GENOMIC DNA]</scope>
    <source>
        <tissue evidence="2">Nenye</tissue>
    </source>
</reference>
<accession>A0ABD2YVU0</accession>
<evidence type="ECO:0000256" key="1">
    <source>
        <dbReference type="SAM" id="Coils"/>
    </source>
</evidence>